<keyword evidence="2" id="KW-1185">Reference proteome</keyword>
<proteinExistence type="predicted"/>
<name>A0ABR4FIV4_9EURO</name>
<comment type="caution">
    <text evidence="1">The sequence shown here is derived from an EMBL/GenBank/DDBJ whole genome shotgun (WGS) entry which is preliminary data.</text>
</comment>
<evidence type="ECO:0000313" key="1">
    <source>
        <dbReference type="EMBL" id="KAL2783181.1"/>
    </source>
</evidence>
<organism evidence="1 2">
    <name type="scientific">Aspergillus keveii</name>
    <dbReference type="NCBI Taxonomy" id="714993"/>
    <lineage>
        <taxon>Eukaryota</taxon>
        <taxon>Fungi</taxon>
        <taxon>Dikarya</taxon>
        <taxon>Ascomycota</taxon>
        <taxon>Pezizomycotina</taxon>
        <taxon>Eurotiomycetes</taxon>
        <taxon>Eurotiomycetidae</taxon>
        <taxon>Eurotiales</taxon>
        <taxon>Aspergillaceae</taxon>
        <taxon>Aspergillus</taxon>
        <taxon>Aspergillus subgen. Nidulantes</taxon>
    </lineage>
</organism>
<gene>
    <name evidence="1" type="ORF">BJX66DRAFT_138253</name>
</gene>
<dbReference type="EMBL" id="JBFTWV010000260">
    <property type="protein sequence ID" value="KAL2783181.1"/>
    <property type="molecule type" value="Genomic_DNA"/>
</dbReference>
<reference evidence="1 2" key="1">
    <citation type="submission" date="2024-07" db="EMBL/GenBank/DDBJ databases">
        <title>Section-level genome sequencing and comparative genomics of Aspergillus sections Usti and Cavernicolus.</title>
        <authorList>
            <consortium name="Lawrence Berkeley National Laboratory"/>
            <person name="Nybo J.L."/>
            <person name="Vesth T.C."/>
            <person name="Theobald S."/>
            <person name="Frisvad J.C."/>
            <person name="Larsen T.O."/>
            <person name="Kjaerboelling I."/>
            <person name="Rothschild-Mancinelli K."/>
            <person name="Lyhne E.K."/>
            <person name="Kogle M.E."/>
            <person name="Barry K."/>
            <person name="Clum A."/>
            <person name="Na H."/>
            <person name="Ledsgaard L."/>
            <person name="Lin J."/>
            <person name="Lipzen A."/>
            <person name="Kuo A."/>
            <person name="Riley R."/>
            <person name="Mondo S."/>
            <person name="Labutti K."/>
            <person name="Haridas S."/>
            <person name="Pangalinan J."/>
            <person name="Salamov A.A."/>
            <person name="Simmons B.A."/>
            <person name="Magnuson J.K."/>
            <person name="Chen J."/>
            <person name="Drula E."/>
            <person name="Henrissat B."/>
            <person name="Wiebenga A."/>
            <person name="Lubbers R.J."/>
            <person name="Gomes A.C."/>
            <person name="Makela M.R."/>
            <person name="Stajich J."/>
            <person name="Grigoriev I.V."/>
            <person name="Mortensen U.H."/>
            <person name="De Vries R.P."/>
            <person name="Baker S.E."/>
            <person name="Andersen M.R."/>
        </authorList>
    </citation>
    <scope>NUCLEOTIDE SEQUENCE [LARGE SCALE GENOMIC DNA]</scope>
    <source>
        <strain evidence="1 2">CBS 209.92</strain>
    </source>
</reference>
<evidence type="ECO:0000313" key="2">
    <source>
        <dbReference type="Proteomes" id="UP001610563"/>
    </source>
</evidence>
<sequence>MILTCRASFKLRRAHSGKPAGNQGRRSEILARSRYAHAYFSGVCARIMPSGRLHKLVACLIMVSLVVLLDPL</sequence>
<dbReference type="Proteomes" id="UP001610563">
    <property type="component" value="Unassembled WGS sequence"/>
</dbReference>
<protein>
    <submittedName>
        <fullName evidence="1">Uncharacterized protein</fullName>
    </submittedName>
</protein>
<accession>A0ABR4FIV4</accession>